<name>A0A2Z5Y1Y2_9ENTE</name>
<evidence type="ECO:0000313" key="2">
    <source>
        <dbReference type="Proteomes" id="UP000269226"/>
    </source>
</evidence>
<dbReference type="NCBIfam" id="NF003353">
    <property type="entry name" value="PRK04387.1"/>
    <property type="match status" value="1"/>
</dbReference>
<accession>A0A2Z5Y1Y2</accession>
<evidence type="ECO:0000313" key="1">
    <source>
        <dbReference type="EMBL" id="BBC60811.1"/>
    </source>
</evidence>
<protein>
    <submittedName>
        <fullName evidence="1">UPF0223 protein YktA</fullName>
    </submittedName>
</protein>
<dbReference type="InterPro" id="IPR007920">
    <property type="entry name" value="UPF0223"/>
</dbReference>
<dbReference type="RefSeq" id="WP_013774148.1">
    <property type="nucleotide sequence ID" value="NZ_AP018492.1"/>
</dbReference>
<gene>
    <name evidence="1" type="ORF">DAT561_0692</name>
</gene>
<reference evidence="1 2" key="1">
    <citation type="submission" date="2018-01" db="EMBL/GenBank/DDBJ databases">
        <title>Whole genome sequence of Melissococcus plutonius DAT561.</title>
        <authorList>
            <person name="Okumura K."/>
            <person name="Takamatsu D."/>
            <person name="Okura M."/>
        </authorList>
    </citation>
    <scope>NUCLEOTIDE SEQUENCE [LARGE SCALE GENOMIC DNA]</scope>
    <source>
        <strain evidence="1 2">DAT561</strain>
    </source>
</reference>
<proteinExistence type="predicted"/>
<dbReference type="GeneID" id="57043248"/>
<dbReference type="Proteomes" id="UP000269226">
    <property type="component" value="Chromosome"/>
</dbReference>
<dbReference type="EMBL" id="AP018492">
    <property type="protein sequence ID" value="BBC60811.1"/>
    <property type="molecule type" value="Genomic_DNA"/>
</dbReference>
<organism evidence="1 2">
    <name type="scientific">Melissococcus plutonius</name>
    <dbReference type="NCBI Taxonomy" id="33970"/>
    <lineage>
        <taxon>Bacteria</taxon>
        <taxon>Bacillati</taxon>
        <taxon>Bacillota</taxon>
        <taxon>Bacilli</taxon>
        <taxon>Lactobacillales</taxon>
        <taxon>Enterococcaceae</taxon>
        <taxon>Melissococcus</taxon>
    </lineage>
</organism>
<dbReference type="SUPFAM" id="SSF158504">
    <property type="entry name" value="BH2638-like"/>
    <property type="match status" value="1"/>
</dbReference>
<dbReference type="Gene3D" id="1.10.220.80">
    <property type="entry name" value="BH2638-like"/>
    <property type="match status" value="1"/>
</dbReference>
<dbReference type="AlphaFoldDB" id="A0A2Z5Y1Y2"/>
<dbReference type="Pfam" id="PF05256">
    <property type="entry name" value="UPF0223"/>
    <property type="match status" value="1"/>
</dbReference>
<sequence>MKNYQYPLELDWTKEEIIIVTRLWAAVEQANETGIEVNEFMKTYRTFKTVIPSIGEEKALGKKFQKVSGYSLYQTLQQAKGMEKGLLKLEDK</sequence>
<dbReference type="InterPro" id="IPR023324">
    <property type="entry name" value="BH2638-like_sf"/>
</dbReference>
<dbReference type="OMA" id="SYDWSTQ"/>
<dbReference type="PIRSF" id="PIRSF037260">
    <property type="entry name" value="UPF0223"/>
    <property type="match status" value="1"/>
</dbReference>